<comment type="similarity">
    <text evidence="1">Belongs to the bacterial solute-binding protein 3 family.</text>
</comment>
<protein>
    <submittedName>
        <fullName evidence="6">Transporter substrate-binding domain-containing protein</fullName>
    </submittedName>
</protein>
<dbReference type="PANTHER" id="PTHR30085">
    <property type="entry name" value="AMINO ACID ABC TRANSPORTER PERMEASE"/>
    <property type="match status" value="1"/>
</dbReference>
<name>A0ABU1DFX6_9HYPH</name>
<proteinExistence type="inferred from homology"/>
<dbReference type="InterPro" id="IPR051455">
    <property type="entry name" value="Bact_solute-bind_prot3"/>
</dbReference>
<evidence type="ECO:0000313" key="6">
    <source>
        <dbReference type="EMBL" id="MDR4307031.1"/>
    </source>
</evidence>
<evidence type="ECO:0000256" key="1">
    <source>
        <dbReference type="ARBA" id="ARBA00010333"/>
    </source>
</evidence>
<evidence type="ECO:0000313" key="7">
    <source>
        <dbReference type="Proteomes" id="UP001181622"/>
    </source>
</evidence>
<evidence type="ECO:0000256" key="2">
    <source>
        <dbReference type="ARBA" id="ARBA00022448"/>
    </source>
</evidence>
<sequence length="271" mass="29658">MPRTAALLAALTPLFLLGAAAPAAADVLQDIKARGVLIAGIKADYKPFGFRDPSGQIVGIEPDLAADIAKRLGVKLEIVAVVSSNRIEFVNQGKIDLVIATMSDKPERRQSVLAVDPQYYSDSVNVLLNKKASFTSWEELRGKTLCGTSGAFYNKEVEAKYGATVKAFDGSEKPLFALKQGECVGYLYDQTFVQGKLLDEEWKASYHMPLPGILETPWIMGVKKGEEAFAKFLSETTQDWFKQGLIVAEEKKWGIAPTDYAKRMAEKAKGS</sequence>
<evidence type="ECO:0000256" key="3">
    <source>
        <dbReference type="ARBA" id="ARBA00022729"/>
    </source>
</evidence>
<evidence type="ECO:0000256" key="4">
    <source>
        <dbReference type="SAM" id="SignalP"/>
    </source>
</evidence>
<keyword evidence="3 4" id="KW-0732">Signal</keyword>
<dbReference type="SUPFAM" id="SSF53850">
    <property type="entry name" value="Periplasmic binding protein-like II"/>
    <property type="match status" value="1"/>
</dbReference>
<accession>A0ABU1DFX6</accession>
<dbReference type="RefSeq" id="WP_309391470.1">
    <property type="nucleotide sequence ID" value="NZ_JADBEO010000019.1"/>
</dbReference>
<dbReference type="PANTHER" id="PTHR30085:SF6">
    <property type="entry name" value="ABC TRANSPORTER GLUTAMINE-BINDING PROTEIN GLNH"/>
    <property type="match status" value="1"/>
</dbReference>
<dbReference type="EMBL" id="JADBEO010000019">
    <property type="protein sequence ID" value="MDR4307031.1"/>
    <property type="molecule type" value="Genomic_DNA"/>
</dbReference>
<comment type="caution">
    <text evidence="6">The sequence shown here is derived from an EMBL/GenBank/DDBJ whole genome shotgun (WGS) entry which is preliminary data.</text>
</comment>
<keyword evidence="2" id="KW-0813">Transport</keyword>
<dbReference type="Gene3D" id="3.40.190.10">
    <property type="entry name" value="Periplasmic binding protein-like II"/>
    <property type="match status" value="2"/>
</dbReference>
<dbReference type="InterPro" id="IPR001638">
    <property type="entry name" value="Solute-binding_3/MltF_N"/>
</dbReference>
<dbReference type="Pfam" id="PF00497">
    <property type="entry name" value="SBP_bac_3"/>
    <property type="match status" value="1"/>
</dbReference>
<feature type="domain" description="Solute-binding protein family 3/N-terminal" evidence="5">
    <location>
        <begin position="36"/>
        <end position="257"/>
    </location>
</feature>
<organism evidence="6 7">
    <name type="scientific">Chelatococcus sambhunathii</name>
    <dbReference type="NCBI Taxonomy" id="363953"/>
    <lineage>
        <taxon>Bacteria</taxon>
        <taxon>Pseudomonadati</taxon>
        <taxon>Pseudomonadota</taxon>
        <taxon>Alphaproteobacteria</taxon>
        <taxon>Hyphomicrobiales</taxon>
        <taxon>Chelatococcaceae</taxon>
        <taxon>Chelatococcus</taxon>
    </lineage>
</organism>
<dbReference type="SMART" id="SM00062">
    <property type="entry name" value="PBPb"/>
    <property type="match status" value="1"/>
</dbReference>
<feature type="signal peptide" evidence="4">
    <location>
        <begin position="1"/>
        <end position="25"/>
    </location>
</feature>
<keyword evidence="7" id="KW-1185">Reference proteome</keyword>
<feature type="chain" id="PRO_5046078237" evidence="4">
    <location>
        <begin position="26"/>
        <end position="271"/>
    </location>
</feature>
<evidence type="ECO:0000259" key="5">
    <source>
        <dbReference type="SMART" id="SM00062"/>
    </source>
</evidence>
<dbReference type="CDD" id="cd13693">
    <property type="entry name" value="PBP2_polar_AA"/>
    <property type="match status" value="1"/>
</dbReference>
<gene>
    <name evidence="6" type="ORF">IHQ68_10415</name>
</gene>
<reference evidence="6" key="1">
    <citation type="submission" date="2020-10" db="EMBL/GenBank/DDBJ databases">
        <authorList>
            <person name="Abbas A."/>
            <person name="Razzaq R."/>
            <person name="Waqas M."/>
            <person name="Abbas N."/>
            <person name="Nielsen T.K."/>
            <person name="Hansen L.H."/>
            <person name="Hussain S."/>
            <person name="Shahid M."/>
        </authorList>
    </citation>
    <scope>NUCLEOTIDE SEQUENCE</scope>
    <source>
        <strain evidence="6">S14</strain>
    </source>
</reference>
<dbReference type="Proteomes" id="UP001181622">
    <property type="component" value="Unassembled WGS sequence"/>
</dbReference>